<keyword evidence="2" id="KW-1185">Reference proteome</keyword>
<evidence type="ECO:0000313" key="1">
    <source>
        <dbReference type="EMBL" id="KIJ25164.1"/>
    </source>
</evidence>
<organism evidence="1 2">
    <name type="scientific">Sphaerobolus stellatus (strain SS14)</name>
    <dbReference type="NCBI Taxonomy" id="990650"/>
    <lineage>
        <taxon>Eukaryota</taxon>
        <taxon>Fungi</taxon>
        <taxon>Dikarya</taxon>
        <taxon>Basidiomycota</taxon>
        <taxon>Agaricomycotina</taxon>
        <taxon>Agaricomycetes</taxon>
        <taxon>Phallomycetidae</taxon>
        <taxon>Geastrales</taxon>
        <taxon>Sphaerobolaceae</taxon>
        <taxon>Sphaerobolus</taxon>
    </lineage>
</organism>
<evidence type="ECO:0000313" key="2">
    <source>
        <dbReference type="Proteomes" id="UP000054279"/>
    </source>
</evidence>
<dbReference type="HOGENOM" id="CLU_2460910_0_0_1"/>
<dbReference type="AlphaFoldDB" id="A0A0C9TTF8"/>
<gene>
    <name evidence="1" type="ORF">M422DRAFT_38904</name>
</gene>
<dbReference type="EMBL" id="KN837430">
    <property type="protein sequence ID" value="KIJ25164.1"/>
    <property type="molecule type" value="Genomic_DNA"/>
</dbReference>
<name>A0A0C9TTF8_SPHS4</name>
<dbReference type="Proteomes" id="UP000054279">
    <property type="component" value="Unassembled WGS sequence"/>
</dbReference>
<reference evidence="1 2" key="1">
    <citation type="submission" date="2014-06" db="EMBL/GenBank/DDBJ databases">
        <title>Evolutionary Origins and Diversification of the Mycorrhizal Mutualists.</title>
        <authorList>
            <consortium name="DOE Joint Genome Institute"/>
            <consortium name="Mycorrhizal Genomics Consortium"/>
            <person name="Kohler A."/>
            <person name="Kuo A."/>
            <person name="Nagy L.G."/>
            <person name="Floudas D."/>
            <person name="Copeland A."/>
            <person name="Barry K.W."/>
            <person name="Cichocki N."/>
            <person name="Veneault-Fourrey C."/>
            <person name="LaButti K."/>
            <person name="Lindquist E.A."/>
            <person name="Lipzen A."/>
            <person name="Lundell T."/>
            <person name="Morin E."/>
            <person name="Murat C."/>
            <person name="Riley R."/>
            <person name="Ohm R."/>
            <person name="Sun H."/>
            <person name="Tunlid A."/>
            <person name="Henrissat B."/>
            <person name="Grigoriev I.V."/>
            <person name="Hibbett D.S."/>
            <person name="Martin F."/>
        </authorList>
    </citation>
    <scope>NUCLEOTIDE SEQUENCE [LARGE SCALE GENOMIC DNA]</scope>
    <source>
        <strain evidence="1 2">SS14</strain>
    </source>
</reference>
<sequence length="89" mass="9722">MVDYYVPLYPLLRSTTSSRMSTVIDHHAPLLIPPVAVDHIVRTACLSCPTITSHYIPPLRSTTSSRTPCVAASRASSYLHSHFPSSATL</sequence>
<protein>
    <submittedName>
        <fullName evidence="1">Uncharacterized protein</fullName>
    </submittedName>
</protein>
<accession>A0A0C9TTF8</accession>
<proteinExistence type="predicted"/>
<feature type="non-terminal residue" evidence="1">
    <location>
        <position position="89"/>
    </location>
</feature>